<dbReference type="Proteomes" id="UP000001887">
    <property type="component" value="Chromosome"/>
</dbReference>
<sequence>MGEPTNQLQTERQKTSKKTEEIHTFRSVEKRQTARAKGSKCPTRYADNPAAGKNCLGCQKDHVFHDQPKALPRGAKLVRITPSPLR</sequence>
<gene>
    <name evidence="2" type="ordered locus">Psta_2552</name>
</gene>
<dbReference type="KEGG" id="psl:Psta_2552"/>
<dbReference type="HOGENOM" id="CLU_2495194_0_0_0"/>
<evidence type="ECO:0000313" key="2">
    <source>
        <dbReference type="EMBL" id="ADB17221.1"/>
    </source>
</evidence>
<organism evidence="2 3">
    <name type="scientific">Pirellula staleyi (strain ATCC 27377 / DSM 6068 / ICPB 4128)</name>
    <name type="common">Pirella staleyi</name>
    <dbReference type="NCBI Taxonomy" id="530564"/>
    <lineage>
        <taxon>Bacteria</taxon>
        <taxon>Pseudomonadati</taxon>
        <taxon>Planctomycetota</taxon>
        <taxon>Planctomycetia</taxon>
        <taxon>Pirellulales</taxon>
        <taxon>Pirellulaceae</taxon>
        <taxon>Pirellula</taxon>
    </lineage>
</organism>
<accession>D2R5N9</accession>
<dbReference type="AlphaFoldDB" id="D2R5N9"/>
<name>D2R5N9_PIRSD</name>
<evidence type="ECO:0000256" key="1">
    <source>
        <dbReference type="SAM" id="MobiDB-lite"/>
    </source>
</evidence>
<proteinExistence type="predicted"/>
<feature type="compositionally biased region" description="Basic and acidic residues" evidence="1">
    <location>
        <begin position="11"/>
        <end position="32"/>
    </location>
</feature>
<protein>
    <submittedName>
        <fullName evidence="2">Uncharacterized protein</fullName>
    </submittedName>
</protein>
<feature type="region of interest" description="Disordered" evidence="1">
    <location>
        <begin position="1"/>
        <end position="42"/>
    </location>
</feature>
<keyword evidence="3" id="KW-1185">Reference proteome</keyword>
<evidence type="ECO:0000313" key="3">
    <source>
        <dbReference type="Proteomes" id="UP000001887"/>
    </source>
</evidence>
<dbReference type="EMBL" id="CP001848">
    <property type="protein sequence ID" value="ADB17221.1"/>
    <property type="molecule type" value="Genomic_DNA"/>
</dbReference>
<reference evidence="2 3" key="1">
    <citation type="journal article" date="2009" name="Stand. Genomic Sci.">
        <title>Complete genome sequence of Pirellula staleyi type strain (ATCC 27377).</title>
        <authorList>
            <person name="Clum A."/>
            <person name="Tindall B.J."/>
            <person name="Sikorski J."/>
            <person name="Ivanova N."/>
            <person name="Mavrommatis K."/>
            <person name="Lucas S."/>
            <person name="Glavina del Rio T."/>
            <person name="Nolan M."/>
            <person name="Chen F."/>
            <person name="Tice H."/>
            <person name="Pitluck S."/>
            <person name="Cheng J.F."/>
            <person name="Chertkov O."/>
            <person name="Brettin T."/>
            <person name="Han C."/>
            <person name="Detter J.C."/>
            <person name="Kuske C."/>
            <person name="Bruce D."/>
            <person name="Goodwin L."/>
            <person name="Ovchinikova G."/>
            <person name="Pati A."/>
            <person name="Mikhailova N."/>
            <person name="Chen A."/>
            <person name="Palaniappan K."/>
            <person name="Land M."/>
            <person name="Hauser L."/>
            <person name="Chang Y.J."/>
            <person name="Jeffries C.D."/>
            <person name="Chain P."/>
            <person name="Rohde M."/>
            <person name="Goker M."/>
            <person name="Bristow J."/>
            <person name="Eisen J.A."/>
            <person name="Markowitz V."/>
            <person name="Hugenholtz P."/>
            <person name="Kyrpides N.C."/>
            <person name="Klenk H.P."/>
            <person name="Lapidus A."/>
        </authorList>
    </citation>
    <scope>NUCLEOTIDE SEQUENCE [LARGE SCALE GENOMIC DNA]</scope>
    <source>
        <strain evidence="3">ATCC 27377 / DSM 6068 / ICPB 4128</strain>
    </source>
</reference>
<feature type="compositionally biased region" description="Polar residues" evidence="1">
    <location>
        <begin position="1"/>
        <end position="10"/>
    </location>
</feature>